<sequence>MRNTSKWYQPLKTDLNKHLCEVELGLYLLNTLVPDASANSLWVLLTGYAYNFAECQNWTNNHYQMLASARHLLPQYHSPANWEEALQRYQESPPDIHGYEIYQVDEYWRYQLRTNITVANNRFEIYNSALNLPVELSQRSDIHWAKAGKYKCDVKDKKETVEIIPEIASLPKPPQHNLAGVQQRNPLKVSWKELRKTADWMDNQLEKRGQKPQWIRRFNQVKLQIFNDKQELIDAEYLTINKILHLVGMVSSGKSNLMKILAVWGWQNKLCVTLVVTDVLQIFELTKMFDELGINDVAPILGNSNKVSHLNRLHRAVYNSNRNQPFKQEHTGFQWLSNTCLLTSFVHPKMNTQFAMGTQPCFSLETIDTNEEESEASIKTKVCPAYGVCPYHKKERDLVNASILIATPGSLVYTRVPRAINRESILYFELVCRRSDLVIVDEVDQHQAYLDKAFSPDKTLRRPSRDAWLDKLYDNIEAKLKYEKSQVLENELVSNWWNACQKAKVTADEIYHLLSKENSLSKWREKKNYFTDWLLLGEVANLLTTSDNTKNIEQFNNLMQRVFEPYIKDLDNEHNPLFALAKKDKKGAAIKEWVEKTATVQLPQEKLAEIALTLEFALLVCDLQGKLYFMMNKWQQVQSTLNLDISDSMWFDSPPSDFNPIIPAMPMGNQLAFQYHKSYKESLGSLQFFRCTGVGRWLLLNFDELFKGDNIASPHLLLMSGTSYAGKSPAYHVDVPVSGVLVPDTSQQIKIHSELLKLSNKQQPISVSGAGDNKRRNLEEIVKQLVEKEYLSQKIKELQGRKILLVVNSYEQVDWVYQCLVNLGWKDKVIALSPDDEISDEWDDNRNFLQRGQSPDFATRPEVILIVPLKAIERGHNIVDKDGKAVIGAAYFLVLPHPIPDDLSYAIHSINRWAIDNYKKAKGENLNKLGKNFRDAAYEQWCHFLHLSVRLTTLPDDDRNAVYWDIIVSLWQVIGRLIRGNADAQVFWCDAKFGINTAKNEDGKEDTSASSVLVGIVYLLRPYFENDPEIPIYDRAIVQSLYRPFYQAIANTINLSGLPQINL</sequence>
<feature type="domain" description="pPIWI-RE three-gene island" evidence="1">
    <location>
        <begin position="17"/>
        <end position="178"/>
    </location>
</feature>
<dbReference type="SUPFAM" id="SSF52540">
    <property type="entry name" value="P-loop containing nucleoside triphosphate hydrolases"/>
    <property type="match status" value="1"/>
</dbReference>
<dbReference type="Proteomes" id="UP000031549">
    <property type="component" value="Unassembled WGS sequence"/>
</dbReference>
<dbReference type="Pfam" id="PF18155">
    <property type="entry name" value="pPIWI_RE_Z"/>
    <property type="match status" value="1"/>
</dbReference>
<evidence type="ECO:0000259" key="1">
    <source>
        <dbReference type="Pfam" id="PF18155"/>
    </source>
</evidence>
<protein>
    <recommendedName>
        <fullName evidence="1">pPIWI-RE three-gene island domain-containing protein</fullName>
    </recommendedName>
</protein>
<dbReference type="EMBL" id="JTCM02000059">
    <property type="protein sequence ID" value="NEU75104.1"/>
    <property type="molecule type" value="Genomic_DNA"/>
</dbReference>
<proteinExistence type="predicted"/>
<keyword evidence="3" id="KW-1185">Reference proteome</keyword>
<evidence type="ECO:0000313" key="3">
    <source>
        <dbReference type="Proteomes" id="UP000031549"/>
    </source>
</evidence>
<accession>A0A846HEN5</accession>
<dbReference type="RefSeq" id="WP_039743345.1">
    <property type="nucleotide sequence ID" value="NZ_JTCM02000059.1"/>
</dbReference>
<dbReference type="InterPro" id="IPR055254">
    <property type="entry name" value="pPIWI_RE_Z"/>
</dbReference>
<organism evidence="2 3">
    <name type="scientific">Hassallia byssoidea VB512170</name>
    <dbReference type="NCBI Taxonomy" id="1304833"/>
    <lineage>
        <taxon>Bacteria</taxon>
        <taxon>Bacillati</taxon>
        <taxon>Cyanobacteriota</taxon>
        <taxon>Cyanophyceae</taxon>
        <taxon>Nostocales</taxon>
        <taxon>Tolypothrichaceae</taxon>
        <taxon>Hassallia</taxon>
    </lineage>
</organism>
<comment type="caution">
    <text evidence="2">The sequence shown here is derived from an EMBL/GenBank/DDBJ whole genome shotgun (WGS) entry which is preliminary data.</text>
</comment>
<name>A0A846HEN5_9CYAN</name>
<dbReference type="AlphaFoldDB" id="A0A846HEN5"/>
<gene>
    <name evidence="2" type="ORF">PI95_021730</name>
</gene>
<evidence type="ECO:0000313" key="2">
    <source>
        <dbReference type="EMBL" id="NEU75104.1"/>
    </source>
</evidence>
<reference evidence="2 3" key="1">
    <citation type="journal article" date="2015" name="Genome Announc.">
        <title>Draft Genome Sequence of Cyanobacterium Hassallia byssoidea Strain VB512170, Isolated from Monuments in India.</title>
        <authorList>
            <person name="Singh D."/>
            <person name="Chandrababunaidu M.M."/>
            <person name="Panda A."/>
            <person name="Sen D."/>
            <person name="Bhattacharyya S."/>
            <person name="Adhikary S.P."/>
            <person name="Tripathy S."/>
        </authorList>
    </citation>
    <scope>NUCLEOTIDE SEQUENCE [LARGE SCALE GENOMIC DNA]</scope>
    <source>
        <strain evidence="2 3">VB512170</strain>
    </source>
</reference>
<dbReference type="InterPro" id="IPR027417">
    <property type="entry name" value="P-loop_NTPase"/>
</dbReference>